<evidence type="ECO:0000313" key="1">
    <source>
        <dbReference type="EMBL" id="GAH06626.1"/>
    </source>
</evidence>
<proteinExistence type="predicted"/>
<reference evidence="1" key="1">
    <citation type="journal article" date="2014" name="Front. Microbiol.">
        <title>High frequency of phylogenetically diverse reductive dehalogenase-homologous genes in deep subseafloor sedimentary metagenomes.</title>
        <authorList>
            <person name="Kawai M."/>
            <person name="Futagami T."/>
            <person name="Toyoda A."/>
            <person name="Takaki Y."/>
            <person name="Nishi S."/>
            <person name="Hori S."/>
            <person name="Arai W."/>
            <person name="Tsubouchi T."/>
            <person name="Morono Y."/>
            <person name="Uchiyama I."/>
            <person name="Ito T."/>
            <person name="Fujiyama A."/>
            <person name="Inagaki F."/>
            <person name="Takami H."/>
        </authorList>
    </citation>
    <scope>NUCLEOTIDE SEQUENCE</scope>
    <source>
        <strain evidence="1">Expedition CK06-06</strain>
    </source>
</reference>
<sequence length="155" mass="18315">TYNLLLAPGDENSNERDSLDNITVFLDTTTTQMVEQTLIPFLHKGQDAEAAVRFLHDLHEWKLRGENIYMSREDETAVMIRNYIEINIINIMRVYPMMIINSVRHDHVIIPSEWKISNIHARDIQHIIQEEHQNLYRFYDDKTIIPILQKVEKAS</sequence>
<feature type="non-terminal residue" evidence="1">
    <location>
        <position position="1"/>
    </location>
</feature>
<feature type="non-terminal residue" evidence="1">
    <location>
        <position position="155"/>
    </location>
</feature>
<organism evidence="1">
    <name type="scientific">marine sediment metagenome</name>
    <dbReference type="NCBI Taxonomy" id="412755"/>
    <lineage>
        <taxon>unclassified sequences</taxon>
        <taxon>metagenomes</taxon>
        <taxon>ecological metagenomes</taxon>
    </lineage>
</organism>
<name>X1CE80_9ZZZZ</name>
<dbReference type="AlphaFoldDB" id="X1CE80"/>
<comment type="caution">
    <text evidence="1">The sequence shown here is derived from an EMBL/GenBank/DDBJ whole genome shotgun (WGS) entry which is preliminary data.</text>
</comment>
<gene>
    <name evidence="1" type="ORF">S01H4_62489</name>
</gene>
<accession>X1CE80</accession>
<protein>
    <submittedName>
        <fullName evidence="1">Uncharacterized protein</fullName>
    </submittedName>
</protein>
<dbReference type="EMBL" id="BART01037313">
    <property type="protein sequence ID" value="GAH06626.1"/>
    <property type="molecule type" value="Genomic_DNA"/>
</dbReference>